<reference evidence="11 12" key="2">
    <citation type="submission" date="2019-01" db="EMBL/GenBank/DDBJ databases">
        <title>The decoding of complex shrimp genome reveals the adaptation for benthos swimmer, frequently molting mechanism and breeding impact on genome.</title>
        <authorList>
            <person name="Sun Y."/>
            <person name="Gao Y."/>
            <person name="Yu Y."/>
        </authorList>
    </citation>
    <scope>NUCLEOTIDE SEQUENCE [LARGE SCALE GENOMIC DNA]</scope>
    <source>
        <tissue evidence="11">Muscle</tissue>
    </source>
</reference>
<evidence type="ECO:0000313" key="12">
    <source>
        <dbReference type="Proteomes" id="UP000283509"/>
    </source>
</evidence>
<keyword evidence="4 9" id="KW-1133">Transmembrane helix</keyword>
<evidence type="ECO:0000256" key="2">
    <source>
        <dbReference type="ARBA" id="ARBA00022475"/>
    </source>
</evidence>
<feature type="domain" description="G-protein coupled receptors family 3 profile" evidence="10">
    <location>
        <begin position="1"/>
        <end position="102"/>
    </location>
</feature>
<keyword evidence="6 9" id="KW-0472">Membrane</keyword>
<accession>A0A3R7PX36</accession>
<feature type="transmembrane region" description="Helical" evidence="9">
    <location>
        <begin position="34"/>
        <end position="57"/>
    </location>
</feature>
<dbReference type="Pfam" id="PF00003">
    <property type="entry name" value="7tm_3"/>
    <property type="match status" value="1"/>
</dbReference>
<evidence type="ECO:0000259" key="10">
    <source>
        <dbReference type="PROSITE" id="PS50259"/>
    </source>
</evidence>
<feature type="transmembrane region" description="Helical" evidence="9">
    <location>
        <begin position="69"/>
        <end position="89"/>
    </location>
</feature>
<dbReference type="AlphaFoldDB" id="A0A3R7PX36"/>
<comment type="subcellular location">
    <subcellularLocation>
        <location evidence="1">Cell membrane</location>
        <topology evidence="1">Multi-pass membrane protein</topology>
    </subcellularLocation>
</comment>
<dbReference type="OrthoDB" id="425344at2759"/>
<keyword evidence="7" id="KW-0325">Glycoprotein</keyword>
<name>A0A3R7PX36_PENVA</name>
<dbReference type="GO" id="GO:0004930">
    <property type="term" value="F:G protein-coupled receptor activity"/>
    <property type="evidence" value="ECO:0007669"/>
    <property type="project" value="UniProtKB-KW"/>
</dbReference>
<evidence type="ECO:0000256" key="9">
    <source>
        <dbReference type="SAM" id="Phobius"/>
    </source>
</evidence>
<dbReference type="InterPro" id="IPR000337">
    <property type="entry name" value="GPCR_3"/>
</dbReference>
<evidence type="ECO:0000256" key="1">
    <source>
        <dbReference type="ARBA" id="ARBA00004651"/>
    </source>
</evidence>
<keyword evidence="3 9" id="KW-0812">Transmembrane</keyword>
<dbReference type="InterPro" id="IPR017978">
    <property type="entry name" value="GPCR_3_C"/>
</dbReference>
<proteinExistence type="predicted"/>
<dbReference type="GO" id="GO:0005886">
    <property type="term" value="C:plasma membrane"/>
    <property type="evidence" value="ECO:0007669"/>
    <property type="project" value="UniProtKB-SubCell"/>
</dbReference>
<protein>
    <submittedName>
        <fullName evidence="11">Putative metabotropic glutamate receptor B isoform X1</fullName>
    </submittedName>
</protein>
<keyword evidence="2" id="KW-1003">Cell membrane</keyword>
<keyword evidence="12" id="KW-1185">Reference proteome</keyword>
<dbReference type="InterPro" id="IPR017979">
    <property type="entry name" value="GPCR_3_CS"/>
</dbReference>
<organism evidence="11 12">
    <name type="scientific">Penaeus vannamei</name>
    <name type="common">Whiteleg shrimp</name>
    <name type="synonym">Litopenaeus vannamei</name>
    <dbReference type="NCBI Taxonomy" id="6689"/>
    <lineage>
        <taxon>Eukaryota</taxon>
        <taxon>Metazoa</taxon>
        <taxon>Ecdysozoa</taxon>
        <taxon>Arthropoda</taxon>
        <taxon>Crustacea</taxon>
        <taxon>Multicrustacea</taxon>
        <taxon>Malacostraca</taxon>
        <taxon>Eumalacostraca</taxon>
        <taxon>Eucarida</taxon>
        <taxon>Decapoda</taxon>
        <taxon>Dendrobranchiata</taxon>
        <taxon>Penaeoidea</taxon>
        <taxon>Penaeidae</taxon>
        <taxon>Penaeus</taxon>
    </lineage>
</organism>
<evidence type="ECO:0000256" key="6">
    <source>
        <dbReference type="ARBA" id="ARBA00023136"/>
    </source>
</evidence>
<dbReference type="PANTHER" id="PTHR24060">
    <property type="entry name" value="METABOTROPIC GLUTAMATE RECEPTOR"/>
    <property type="match status" value="1"/>
</dbReference>
<evidence type="ECO:0000256" key="4">
    <source>
        <dbReference type="ARBA" id="ARBA00022989"/>
    </source>
</evidence>
<sequence>MITAVWGVVSPPRAIHHYLVREDNFLVCAASINASYMIAFAYPIGLIVVCTVYAILTRKIPEAFNESKHIGFTMYTTCIIWLAFVPIYFSTANNVELYIILLHPERNVRQSMMPAAKYSAIKTNLSTSSQRVDSCTQSEVIFPVDYELHEKLRTMGCGPSPRTSSATQTCGAPCSPPEHRCAAAASLTLKPLTNASNGPLQDVPDVQLLSCLAQPGSQPAFPRCPRRRRGRRHGLLRESRGEGGAASVFHGSFVVVVERSDGLRNFRRLAEPQEKTDNEHVCIWKRLRVRVRGVDGRKSPSV</sequence>
<dbReference type="PRINTS" id="PR00248">
    <property type="entry name" value="GPCRMGR"/>
</dbReference>
<evidence type="ECO:0000256" key="3">
    <source>
        <dbReference type="ARBA" id="ARBA00022692"/>
    </source>
</evidence>
<keyword evidence="11" id="KW-0675">Receptor</keyword>
<reference evidence="11 12" key="1">
    <citation type="submission" date="2018-04" db="EMBL/GenBank/DDBJ databases">
        <authorList>
            <person name="Zhang X."/>
            <person name="Yuan J."/>
            <person name="Li F."/>
            <person name="Xiang J."/>
        </authorList>
    </citation>
    <scope>NUCLEOTIDE SEQUENCE [LARGE SCALE GENOMIC DNA]</scope>
    <source>
        <tissue evidence="11">Muscle</tissue>
    </source>
</reference>
<evidence type="ECO:0000256" key="8">
    <source>
        <dbReference type="ARBA" id="ARBA00023224"/>
    </source>
</evidence>
<keyword evidence="8" id="KW-0807">Transducer</keyword>
<dbReference type="InterPro" id="IPR050726">
    <property type="entry name" value="mGluR"/>
</dbReference>
<dbReference type="STRING" id="6689.A0A3R7PX36"/>
<dbReference type="PROSITE" id="PS50259">
    <property type="entry name" value="G_PROTEIN_RECEP_F3_4"/>
    <property type="match status" value="1"/>
</dbReference>
<dbReference type="PROSITE" id="PS00981">
    <property type="entry name" value="G_PROTEIN_RECEP_F3_3"/>
    <property type="match status" value="1"/>
</dbReference>
<evidence type="ECO:0000313" key="11">
    <source>
        <dbReference type="EMBL" id="ROT79878.1"/>
    </source>
</evidence>
<dbReference type="EMBL" id="QCYY01001178">
    <property type="protein sequence ID" value="ROT79878.1"/>
    <property type="molecule type" value="Genomic_DNA"/>
</dbReference>
<comment type="caution">
    <text evidence="11">The sequence shown here is derived from an EMBL/GenBank/DDBJ whole genome shotgun (WGS) entry which is preliminary data.</text>
</comment>
<evidence type="ECO:0000256" key="5">
    <source>
        <dbReference type="ARBA" id="ARBA00023040"/>
    </source>
</evidence>
<keyword evidence="5" id="KW-0297">G-protein coupled receptor</keyword>
<evidence type="ECO:0000256" key="7">
    <source>
        <dbReference type="ARBA" id="ARBA00023180"/>
    </source>
</evidence>
<dbReference type="Proteomes" id="UP000283509">
    <property type="component" value="Unassembled WGS sequence"/>
</dbReference>
<gene>
    <name evidence="11" type="ORF">C7M84_001396</name>
</gene>